<evidence type="ECO:0000256" key="4">
    <source>
        <dbReference type="RuleBase" id="RU004364"/>
    </source>
</evidence>
<comment type="caution">
    <text evidence="6">The sequence shown here is derived from an EMBL/GenBank/DDBJ whole genome shotgun (WGS) entry which is preliminary data.</text>
</comment>
<dbReference type="Pfam" id="PF01176">
    <property type="entry name" value="eIF-1a"/>
    <property type="match status" value="1"/>
</dbReference>
<dbReference type="SUPFAM" id="SSF50249">
    <property type="entry name" value="Nucleic acid-binding proteins"/>
    <property type="match status" value="1"/>
</dbReference>
<gene>
    <name evidence="2" type="primary">eif1a</name>
    <name evidence="6" type="ORF">AKJ45_03675</name>
</gene>
<comment type="function">
    <text evidence="1 2">Seems to be required for maximal rate of protein biosynthesis. Enhances ribosome dissociation into subunits and stabilizes the binding of the initiator Met-tRNA(I) to 40 S ribosomal subunits.</text>
</comment>
<dbReference type="EMBL" id="LHXZ01000069">
    <property type="protein sequence ID" value="KXB02165.1"/>
    <property type="molecule type" value="Genomic_DNA"/>
</dbReference>
<organism evidence="6 7">
    <name type="scientific">candidate division MSBL1 archaeon SCGC-AAA261F19</name>
    <dbReference type="NCBI Taxonomy" id="1698275"/>
    <lineage>
        <taxon>Archaea</taxon>
        <taxon>Methanobacteriati</taxon>
        <taxon>Methanobacteriota</taxon>
        <taxon>candidate division MSBL1</taxon>
    </lineage>
</organism>
<dbReference type="HAMAP" id="MF_00216">
    <property type="entry name" value="aIF_1A"/>
    <property type="match status" value="1"/>
</dbReference>
<proteinExistence type="inferred from homology"/>
<dbReference type="InterPro" id="IPR001253">
    <property type="entry name" value="TIF_eIF-1A"/>
</dbReference>
<evidence type="ECO:0000259" key="5">
    <source>
        <dbReference type="PROSITE" id="PS50832"/>
    </source>
</evidence>
<protein>
    <recommendedName>
        <fullName evidence="2">Translation initiation factor 1A</fullName>
        <shortName evidence="2">aIF-1A</shortName>
    </recommendedName>
</protein>
<dbReference type="NCBIfam" id="NF003084">
    <property type="entry name" value="PRK04012.1-3"/>
    <property type="match status" value="1"/>
</dbReference>
<evidence type="ECO:0000256" key="1">
    <source>
        <dbReference type="ARBA" id="ARBA00025502"/>
    </source>
</evidence>
<name>A0A133V6U8_9EURY</name>
<keyword evidence="2 3" id="KW-0648">Protein biosynthesis</keyword>
<sequence length="103" mass="12199">MTDEEELSLEEKIARLRLPKGNEVFGIVEKTLGSNHLKVRCKDGNIRTCRIPGKMRKRVWIREDDLVIVEPWKVQSDERGDIVHRYTRTQVRWLSKKGLWKEA</sequence>
<dbReference type="AlphaFoldDB" id="A0A133V6U8"/>
<evidence type="ECO:0000313" key="6">
    <source>
        <dbReference type="EMBL" id="KXB02165.1"/>
    </source>
</evidence>
<comment type="similarity">
    <text evidence="2 4">Belongs to the eIF-1A family.</text>
</comment>
<dbReference type="NCBIfam" id="NF003085">
    <property type="entry name" value="PRK04012.1-5"/>
    <property type="match status" value="1"/>
</dbReference>
<accession>A0A133V6U8</accession>
<keyword evidence="2 3" id="KW-0396">Initiation factor</keyword>
<dbReference type="Gene3D" id="2.40.50.140">
    <property type="entry name" value="Nucleic acid-binding proteins"/>
    <property type="match status" value="1"/>
</dbReference>
<dbReference type="PATRIC" id="fig|1698275.3.peg.787"/>
<evidence type="ECO:0000313" key="7">
    <source>
        <dbReference type="Proteomes" id="UP000070565"/>
    </source>
</evidence>
<keyword evidence="7" id="KW-1185">Reference proteome</keyword>
<dbReference type="PROSITE" id="PS50832">
    <property type="entry name" value="S1_IF1_TYPE"/>
    <property type="match status" value="1"/>
</dbReference>
<evidence type="ECO:0000256" key="2">
    <source>
        <dbReference type="HAMAP-Rule" id="MF_00216"/>
    </source>
</evidence>
<dbReference type="PANTHER" id="PTHR21668">
    <property type="entry name" value="EIF-1A"/>
    <property type="match status" value="1"/>
</dbReference>
<dbReference type="GO" id="GO:0003723">
    <property type="term" value="F:RNA binding"/>
    <property type="evidence" value="ECO:0007669"/>
    <property type="project" value="InterPro"/>
</dbReference>
<dbReference type="GO" id="GO:0003743">
    <property type="term" value="F:translation initiation factor activity"/>
    <property type="evidence" value="ECO:0007669"/>
    <property type="project" value="UniProtKB-UniRule"/>
</dbReference>
<dbReference type="NCBIfam" id="TIGR00523">
    <property type="entry name" value="eIF-1A"/>
    <property type="match status" value="1"/>
</dbReference>
<dbReference type="Proteomes" id="UP000070565">
    <property type="component" value="Unassembled WGS sequence"/>
</dbReference>
<evidence type="ECO:0000256" key="3">
    <source>
        <dbReference type="PROSITE-ProRule" id="PRU00181"/>
    </source>
</evidence>
<dbReference type="SMART" id="SM00652">
    <property type="entry name" value="eIF1a"/>
    <property type="match status" value="1"/>
</dbReference>
<feature type="domain" description="S1-like" evidence="5">
    <location>
        <begin position="14"/>
        <end position="87"/>
    </location>
</feature>
<reference evidence="6 7" key="1">
    <citation type="journal article" date="2016" name="Sci. Rep.">
        <title>Metabolic traits of an uncultured archaeal lineage -MSBL1- from brine pools of the Red Sea.</title>
        <authorList>
            <person name="Mwirichia R."/>
            <person name="Alam I."/>
            <person name="Rashid M."/>
            <person name="Vinu M."/>
            <person name="Ba-Alawi W."/>
            <person name="Anthony Kamau A."/>
            <person name="Kamanda Ngugi D."/>
            <person name="Goker M."/>
            <person name="Klenk H.P."/>
            <person name="Bajic V."/>
            <person name="Stingl U."/>
        </authorList>
    </citation>
    <scope>NUCLEOTIDE SEQUENCE [LARGE SCALE GENOMIC DNA]</scope>
    <source>
        <strain evidence="6">SCGC-AAA261F19</strain>
    </source>
</reference>
<dbReference type="InterPro" id="IPR012340">
    <property type="entry name" value="NA-bd_OB-fold"/>
</dbReference>
<dbReference type="CDD" id="cd05793">
    <property type="entry name" value="S1_IF1A"/>
    <property type="match status" value="1"/>
</dbReference>
<dbReference type="InterPro" id="IPR006196">
    <property type="entry name" value="RNA-binding_domain_S1_IF1"/>
</dbReference>